<reference evidence="3" key="1">
    <citation type="submission" date="2023-02" db="EMBL/GenBank/DDBJ databases">
        <title>Identification and recombinant expression of a fungal hydrolase from Papiliotrema laurentii that hydrolyzes apple cutin and clears colloidal polyester polyurethane.</title>
        <authorList>
            <consortium name="DOE Joint Genome Institute"/>
            <person name="Roman V.A."/>
            <person name="Bojanowski C."/>
            <person name="Crable B.R."/>
            <person name="Wagner D.N."/>
            <person name="Hung C.S."/>
            <person name="Nadeau L.J."/>
            <person name="Schratz L."/>
            <person name="Haridas S."/>
            <person name="Pangilinan J."/>
            <person name="Lipzen A."/>
            <person name="Na H."/>
            <person name="Yan M."/>
            <person name="Ng V."/>
            <person name="Grigoriev I.V."/>
            <person name="Spatafora J.W."/>
            <person name="Barlow D."/>
            <person name="Biffinger J."/>
            <person name="Kelley-Loughnane N."/>
            <person name="Varaljay V.A."/>
            <person name="Crookes-Goodson W.J."/>
        </authorList>
    </citation>
    <scope>NUCLEOTIDE SEQUENCE</scope>
    <source>
        <strain evidence="3">5307AH</strain>
    </source>
</reference>
<keyword evidence="4" id="KW-1185">Reference proteome</keyword>
<organism evidence="3 4">
    <name type="scientific">Papiliotrema laurentii</name>
    <name type="common">Cryptococcus laurentii</name>
    <dbReference type="NCBI Taxonomy" id="5418"/>
    <lineage>
        <taxon>Eukaryota</taxon>
        <taxon>Fungi</taxon>
        <taxon>Dikarya</taxon>
        <taxon>Basidiomycota</taxon>
        <taxon>Agaricomycotina</taxon>
        <taxon>Tremellomycetes</taxon>
        <taxon>Tremellales</taxon>
        <taxon>Rhynchogastremaceae</taxon>
        <taxon>Papiliotrema</taxon>
    </lineage>
</organism>
<evidence type="ECO:0000313" key="3">
    <source>
        <dbReference type="EMBL" id="KAK1925505.1"/>
    </source>
</evidence>
<dbReference type="InterPro" id="IPR029058">
    <property type="entry name" value="AB_hydrolase_fold"/>
</dbReference>
<feature type="compositionally biased region" description="Polar residues" evidence="1">
    <location>
        <begin position="1"/>
        <end position="19"/>
    </location>
</feature>
<evidence type="ECO:0000313" key="4">
    <source>
        <dbReference type="Proteomes" id="UP001182556"/>
    </source>
</evidence>
<dbReference type="AlphaFoldDB" id="A0AAD9L6L4"/>
<dbReference type="InterPro" id="IPR000073">
    <property type="entry name" value="AB_hydrolase_1"/>
</dbReference>
<feature type="domain" description="AB hydrolase-1" evidence="2">
    <location>
        <begin position="162"/>
        <end position="453"/>
    </location>
</feature>
<protein>
    <submittedName>
        <fullName evidence="3">Alpha/beta hydrolase family-domain-containing protein</fullName>
    </submittedName>
</protein>
<feature type="region of interest" description="Disordered" evidence="1">
    <location>
        <begin position="40"/>
        <end position="64"/>
    </location>
</feature>
<comment type="caution">
    <text evidence="3">The sequence shown here is derived from an EMBL/GenBank/DDBJ whole genome shotgun (WGS) entry which is preliminary data.</text>
</comment>
<sequence length="471" mass="51335">MISTSRMLLASSPTKSTRIASYPRPTRIADRPVPVCPPAPFLALRPSPGSKTPSLPPRPSIPSVAGWQRTEHALHAAYPRTFLESTGDLRRESSPYSTGEPNGTEGKEERMERVLEEVQRAMDMRFDATLSSSDDDQPGLWIAAERWTKEGSNAGDGDGVALVITHANGFTKESWHPTLRRLLDGRPIRSATFGEPSLPLLSAAKNGTARSIEIDEIWLLDDIHHGASVDLNAGVLGPVHNWVDGGRDVIAVIEQTVRKSSQKRIIGMGHSFGGNAMVHAAHARPDLFEGLLLVDPMCPPAHITREKVALVKKKHPLVFAALKRRPEWPSIEQAASVRPTPFFATWHPEVFDLWLSHALVPLPSGDEGSVQLATPKWGEAAVFAETEGLGQGWDKLPELRVPVGFVMAGVPTATQGEEATREMVWRAPICANEIFTDAGHLIVQEKPDELADAIARFIGNLLLPAPENGKL</sequence>
<proteinExistence type="predicted"/>
<dbReference type="SUPFAM" id="SSF53474">
    <property type="entry name" value="alpha/beta-Hydrolases"/>
    <property type="match status" value="1"/>
</dbReference>
<dbReference type="PANTHER" id="PTHR43194:SF2">
    <property type="entry name" value="PEROXISOMAL MEMBRANE PROTEIN LPX1"/>
    <property type="match status" value="1"/>
</dbReference>
<dbReference type="Pfam" id="PF12697">
    <property type="entry name" value="Abhydrolase_6"/>
    <property type="match status" value="1"/>
</dbReference>
<gene>
    <name evidence="3" type="ORF">DB88DRAFT_484158</name>
</gene>
<dbReference type="InterPro" id="IPR050228">
    <property type="entry name" value="Carboxylesterase_BioH"/>
</dbReference>
<feature type="region of interest" description="Disordered" evidence="1">
    <location>
        <begin position="84"/>
        <end position="110"/>
    </location>
</feature>
<feature type="region of interest" description="Disordered" evidence="1">
    <location>
        <begin position="1"/>
        <end position="20"/>
    </location>
</feature>
<evidence type="ECO:0000256" key="1">
    <source>
        <dbReference type="SAM" id="MobiDB-lite"/>
    </source>
</evidence>
<accession>A0AAD9L6L4</accession>
<dbReference type="PANTHER" id="PTHR43194">
    <property type="entry name" value="HYDROLASE ALPHA/BETA FOLD FAMILY"/>
    <property type="match status" value="1"/>
</dbReference>
<dbReference type="Proteomes" id="UP001182556">
    <property type="component" value="Unassembled WGS sequence"/>
</dbReference>
<dbReference type="EMBL" id="JAODAN010000003">
    <property type="protein sequence ID" value="KAK1925505.1"/>
    <property type="molecule type" value="Genomic_DNA"/>
</dbReference>
<keyword evidence="3" id="KW-0378">Hydrolase</keyword>
<name>A0AAD9L6L4_PAPLA</name>
<dbReference type="Gene3D" id="3.40.50.1820">
    <property type="entry name" value="alpha/beta hydrolase"/>
    <property type="match status" value="1"/>
</dbReference>
<dbReference type="GO" id="GO:0016787">
    <property type="term" value="F:hydrolase activity"/>
    <property type="evidence" value="ECO:0007669"/>
    <property type="project" value="UniProtKB-KW"/>
</dbReference>
<evidence type="ECO:0000259" key="2">
    <source>
        <dbReference type="Pfam" id="PF12697"/>
    </source>
</evidence>